<dbReference type="InterPro" id="IPR003958">
    <property type="entry name" value="CBFA_NFYB_domain"/>
</dbReference>
<dbReference type="InterPro" id="IPR027113">
    <property type="entry name" value="Transc_fact_NFYB/HAP3"/>
</dbReference>
<dbReference type="EMBL" id="BQKI01000075">
    <property type="protein sequence ID" value="GJN22090.1"/>
    <property type="molecule type" value="Genomic_DNA"/>
</dbReference>
<reference evidence="5" key="1">
    <citation type="journal article" date="2018" name="DNA Res.">
        <title>Multiple hybrid de novo genome assembly of finger millet, an orphan allotetraploid crop.</title>
        <authorList>
            <person name="Hatakeyama M."/>
            <person name="Aluri S."/>
            <person name="Balachadran M.T."/>
            <person name="Sivarajan S.R."/>
            <person name="Patrignani A."/>
            <person name="Gruter S."/>
            <person name="Poveda L."/>
            <person name="Shimizu-Inatsugi R."/>
            <person name="Baeten J."/>
            <person name="Francoijs K.J."/>
            <person name="Nataraja K.N."/>
            <person name="Reddy Y.A.N."/>
            <person name="Phadnis S."/>
            <person name="Ravikumar R.L."/>
            <person name="Schlapbach R."/>
            <person name="Sreeman S.M."/>
            <person name="Shimizu K.K."/>
        </authorList>
    </citation>
    <scope>NUCLEOTIDE SEQUENCE</scope>
</reference>
<comment type="caution">
    <text evidence="5">The sequence shown here is derived from an EMBL/GenBank/DDBJ whole genome shotgun (WGS) entry which is preliminary data.</text>
</comment>
<dbReference type="Gene3D" id="1.10.20.10">
    <property type="entry name" value="Histone, subunit A"/>
    <property type="match status" value="1"/>
</dbReference>
<reference evidence="5" key="2">
    <citation type="submission" date="2021-12" db="EMBL/GenBank/DDBJ databases">
        <title>Resequencing data analysis of finger millet.</title>
        <authorList>
            <person name="Hatakeyama M."/>
            <person name="Aluri S."/>
            <person name="Balachadran M.T."/>
            <person name="Sivarajan S.R."/>
            <person name="Poveda L."/>
            <person name="Shimizu-Inatsugi R."/>
            <person name="Schlapbach R."/>
            <person name="Sreeman S.M."/>
            <person name="Shimizu K.K."/>
        </authorList>
    </citation>
    <scope>NUCLEOTIDE SEQUENCE</scope>
</reference>
<dbReference type="SUPFAM" id="SSF47113">
    <property type="entry name" value="Histone-fold"/>
    <property type="match status" value="1"/>
</dbReference>
<keyword evidence="3" id="KW-0804">Transcription</keyword>
<name>A0AAV5EII0_ELECO</name>
<dbReference type="GO" id="GO:0016602">
    <property type="term" value="C:CCAAT-binding factor complex"/>
    <property type="evidence" value="ECO:0007669"/>
    <property type="project" value="InterPro"/>
</dbReference>
<evidence type="ECO:0000313" key="5">
    <source>
        <dbReference type="EMBL" id="GJN22090.1"/>
    </source>
</evidence>
<gene>
    <name evidence="5" type="primary">gb09623</name>
    <name evidence="5" type="ORF">PR202_gb09623</name>
</gene>
<dbReference type="PANTHER" id="PTHR11064:SF149">
    <property type="entry name" value="OS01G0935100 PROTEIN"/>
    <property type="match status" value="1"/>
</dbReference>
<dbReference type="Pfam" id="PF00808">
    <property type="entry name" value="CBFD_NFYB_HMF"/>
    <property type="match status" value="1"/>
</dbReference>
<dbReference type="GO" id="GO:0046982">
    <property type="term" value="F:protein heterodimerization activity"/>
    <property type="evidence" value="ECO:0007669"/>
    <property type="project" value="InterPro"/>
</dbReference>
<evidence type="ECO:0000259" key="4">
    <source>
        <dbReference type="Pfam" id="PF00808"/>
    </source>
</evidence>
<keyword evidence="2" id="KW-0805">Transcription regulation</keyword>
<evidence type="ECO:0000256" key="2">
    <source>
        <dbReference type="ARBA" id="ARBA00023015"/>
    </source>
</evidence>
<dbReference type="Proteomes" id="UP001054889">
    <property type="component" value="Unassembled WGS sequence"/>
</dbReference>
<comment type="similarity">
    <text evidence="1">Belongs to the NFYB/HAP3 subunit family.</text>
</comment>
<proteinExistence type="inferred from homology"/>
<feature type="domain" description="Transcription factor CBF/NF-Y/archaeal histone" evidence="4">
    <location>
        <begin position="12"/>
        <end position="59"/>
    </location>
</feature>
<protein>
    <recommendedName>
        <fullName evidence="4">Transcription factor CBF/NF-Y/archaeal histone domain-containing protein</fullName>
    </recommendedName>
</protein>
<dbReference type="AlphaFoldDB" id="A0AAV5EII0"/>
<evidence type="ECO:0000313" key="6">
    <source>
        <dbReference type="Proteomes" id="UP001054889"/>
    </source>
</evidence>
<evidence type="ECO:0000256" key="3">
    <source>
        <dbReference type="ARBA" id="ARBA00023163"/>
    </source>
</evidence>
<evidence type="ECO:0000256" key="1">
    <source>
        <dbReference type="ARBA" id="ARBA00009053"/>
    </source>
</evidence>
<organism evidence="5 6">
    <name type="scientific">Eleusine coracana subsp. coracana</name>
    <dbReference type="NCBI Taxonomy" id="191504"/>
    <lineage>
        <taxon>Eukaryota</taxon>
        <taxon>Viridiplantae</taxon>
        <taxon>Streptophyta</taxon>
        <taxon>Embryophyta</taxon>
        <taxon>Tracheophyta</taxon>
        <taxon>Spermatophyta</taxon>
        <taxon>Magnoliopsida</taxon>
        <taxon>Liliopsida</taxon>
        <taxon>Poales</taxon>
        <taxon>Poaceae</taxon>
        <taxon>PACMAD clade</taxon>
        <taxon>Chloridoideae</taxon>
        <taxon>Cynodonteae</taxon>
        <taxon>Eleusininae</taxon>
        <taxon>Eleusine</taxon>
    </lineage>
</organism>
<dbReference type="PANTHER" id="PTHR11064">
    <property type="entry name" value="CCAAT-BINDING TRANSCRIPTION FACTOR-RELATED"/>
    <property type="match status" value="1"/>
</dbReference>
<dbReference type="GO" id="GO:0001228">
    <property type="term" value="F:DNA-binding transcription activator activity, RNA polymerase II-specific"/>
    <property type="evidence" value="ECO:0007669"/>
    <property type="project" value="InterPro"/>
</dbReference>
<dbReference type="GO" id="GO:0000978">
    <property type="term" value="F:RNA polymerase II cis-regulatory region sequence-specific DNA binding"/>
    <property type="evidence" value="ECO:0007669"/>
    <property type="project" value="TreeGrafter"/>
</dbReference>
<keyword evidence="6" id="KW-1185">Reference proteome</keyword>
<accession>A0AAV5EII0</accession>
<sequence length="88" mass="9856">MEHMICLVLVADARVSNGAKNLTQGCPVEFINIVADEAAKCCNQDECTMMTPDDITYALRSLRLHRFIESMGTYLRRYHEAAATSTTK</sequence>
<dbReference type="InterPro" id="IPR009072">
    <property type="entry name" value="Histone-fold"/>
</dbReference>